<proteinExistence type="inferred from homology"/>
<keyword evidence="29" id="KW-1185">Reference proteome</keyword>
<dbReference type="GO" id="GO:0006749">
    <property type="term" value="P:glutathione metabolic process"/>
    <property type="evidence" value="ECO:0007669"/>
    <property type="project" value="InterPro"/>
</dbReference>
<keyword evidence="9" id="KW-0223">Dioxygenase</keyword>
<dbReference type="GO" id="GO:0043005">
    <property type="term" value="C:neuron projection"/>
    <property type="evidence" value="ECO:0007669"/>
    <property type="project" value="TreeGrafter"/>
</dbReference>
<dbReference type="SMART" id="SM00849">
    <property type="entry name" value="Lactamase_B"/>
    <property type="match status" value="1"/>
</dbReference>
<name>A0A195ESY7_9HYME</name>
<dbReference type="Pfam" id="PF12924">
    <property type="entry name" value="APP_Cu_bd"/>
    <property type="match status" value="1"/>
</dbReference>
<dbReference type="Pfam" id="PF10515">
    <property type="entry name" value="APP_amyloid"/>
    <property type="match status" value="1"/>
</dbReference>
<dbReference type="Pfam" id="PF02177">
    <property type="entry name" value="APP_N"/>
    <property type="match status" value="1"/>
</dbReference>
<keyword evidence="14" id="KW-0496">Mitochondrion</keyword>
<dbReference type="PROSITE" id="PS00320">
    <property type="entry name" value="APP_INTRA"/>
    <property type="match status" value="1"/>
</dbReference>
<evidence type="ECO:0000256" key="1">
    <source>
        <dbReference type="ARBA" id="ARBA00001954"/>
    </source>
</evidence>
<dbReference type="InterPro" id="IPR011993">
    <property type="entry name" value="PH-like_dom_sf"/>
</dbReference>
<evidence type="ECO:0000256" key="13">
    <source>
        <dbReference type="ARBA" id="ARBA00023004"/>
    </source>
</evidence>
<dbReference type="FunFam" id="3.60.15.10:FF:000013">
    <property type="entry name" value="Persulfide dioxygenase ETHE1, mitochondrial"/>
    <property type="match status" value="1"/>
</dbReference>
<dbReference type="InterPro" id="IPR019745">
    <property type="entry name" value="Amyloid_glyco_intracell_CS"/>
</dbReference>
<comment type="similarity">
    <text evidence="4">Belongs to the metallo-beta-lactamase superfamily. Glyoxalase II family.</text>
</comment>
<feature type="compositionally biased region" description="Acidic residues" evidence="24">
    <location>
        <begin position="466"/>
        <end position="518"/>
    </location>
</feature>
<comment type="similarity">
    <text evidence="23">Belongs to the APP family.</text>
</comment>
<reference evidence="28 29" key="1">
    <citation type="submission" date="2016-03" db="EMBL/GenBank/DDBJ databases">
        <title>Trachymyrmex septentrionalis WGS genome.</title>
        <authorList>
            <person name="Nygaard S."/>
            <person name="Hu H."/>
            <person name="Boomsma J."/>
            <person name="Zhang G."/>
        </authorList>
    </citation>
    <scope>NUCLEOTIDE SEQUENCE [LARGE SCALE GENOMIC DNA]</scope>
    <source>
        <strain evidence="28">Tsep2-gDNA-1</strain>
        <tissue evidence="28">Whole body</tissue>
    </source>
</reference>
<dbReference type="PANTHER" id="PTHR23103">
    <property type="entry name" value="ALZHEIMER'S DISEASE BETA-AMYLOID RELATED"/>
    <property type="match status" value="1"/>
</dbReference>
<feature type="region of interest" description="Disordered" evidence="24">
    <location>
        <begin position="458"/>
        <end position="561"/>
    </location>
</feature>
<keyword evidence="6" id="KW-0479">Metal-binding</keyword>
<dbReference type="PROSITE" id="PS51869">
    <property type="entry name" value="APP_E1"/>
    <property type="match status" value="1"/>
</dbReference>
<evidence type="ECO:0000256" key="18">
    <source>
        <dbReference type="ARBA" id="ARBA00050990"/>
    </source>
</evidence>
<feature type="region of interest" description="Disordered" evidence="24">
    <location>
        <begin position="790"/>
        <end position="845"/>
    </location>
</feature>
<keyword evidence="7" id="KW-0732">Signal</keyword>
<evidence type="ECO:0000256" key="5">
    <source>
        <dbReference type="ARBA" id="ARBA00022692"/>
    </source>
</evidence>
<evidence type="ECO:0000256" key="14">
    <source>
        <dbReference type="ARBA" id="ARBA00023128"/>
    </source>
</evidence>
<feature type="compositionally biased region" description="Basic and acidic residues" evidence="24">
    <location>
        <begin position="793"/>
        <end position="835"/>
    </location>
</feature>
<dbReference type="SUPFAM" id="SSF109843">
    <property type="entry name" value="CAPPD, an extracellular domain of amyloid beta A4 protein"/>
    <property type="match status" value="1"/>
</dbReference>
<dbReference type="GO" id="GO:0007409">
    <property type="term" value="P:axonogenesis"/>
    <property type="evidence" value="ECO:0007669"/>
    <property type="project" value="TreeGrafter"/>
</dbReference>
<feature type="disulfide bond" evidence="23">
    <location>
        <begin position="388"/>
        <end position="442"/>
    </location>
</feature>
<evidence type="ECO:0000256" key="15">
    <source>
        <dbReference type="ARBA" id="ARBA00023136"/>
    </source>
</evidence>
<evidence type="ECO:0000256" key="4">
    <source>
        <dbReference type="ARBA" id="ARBA00006759"/>
    </source>
</evidence>
<feature type="region of interest" description="GFLD subdomain" evidence="23">
    <location>
        <begin position="282"/>
        <end position="378"/>
    </location>
</feature>
<dbReference type="InterPro" id="IPR024329">
    <property type="entry name" value="Amyloid_glyco_E2_domain"/>
</dbReference>
<evidence type="ECO:0000256" key="21">
    <source>
        <dbReference type="ARBA" id="ARBA00067300"/>
    </source>
</evidence>
<dbReference type="GO" id="GO:0007417">
    <property type="term" value="P:central nervous system development"/>
    <property type="evidence" value="ECO:0007669"/>
    <property type="project" value="TreeGrafter"/>
</dbReference>
<keyword evidence="15 25" id="KW-0472">Membrane</keyword>
<dbReference type="PROSITE" id="PS00319">
    <property type="entry name" value="APP_CUBD"/>
    <property type="match status" value="1"/>
</dbReference>
<dbReference type="InterPro" id="IPR019543">
    <property type="entry name" value="APP_amyloid_C"/>
</dbReference>
<dbReference type="PRINTS" id="PR00203">
    <property type="entry name" value="AMYLOIDA4"/>
</dbReference>
<dbReference type="PROSITE" id="PS51870">
    <property type="entry name" value="APP_E2"/>
    <property type="match status" value="1"/>
</dbReference>
<comment type="subcellular location">
    <subcellularLocation>
        <location evidence="3">Membrane</location>
        <topology evidence="3">Single-pass type I membrane protein</topology>
    </subcellularLocation>
    <subcellularLocation>
        <location evidence="2">Mitochondrion</location>
    </subcellularLocation>
</comment>
<dbReference type="Pfam" id="PF12925">
    <property type="entry name" value="APP_E2"/>
    <property type="match status" value="1"/>
</dbReference>
<dbReference type="InterPro" id="IPR036454">
    <property type="entry name" value="Amyloid_glyco_heparin-bd_sf"/>
</dbReference>
<evidence type="ECO:0000256" key="11">
    <source>
        <dbReference type="ARBA" id="ARBA00022990"/>
    </source>
</evidence>
<dbReference type="SUPFAM" id="SSF56491">
    <property type="entry name" value="A heparin-binding domain"/>
    <property type="match status" value="1"/>
</dbReference>
<dbReference type="Gene3D" id="2.30.29.30">
    <property type="entry name" value="Pleckstrin-homology domain (PH domain)/Phosphotyrosine-binding domain (PTB)"/>
    <property type="match status" value="1"/>
</dbReference>
<dbReference type="GO" id="GO:0031123">
    <property type="term" value="P:RNA 3'-end processing"/>
    <property type="evidence" value="ECO:0007669"/>
    <property type="project" value="UniProtKB-ARBA"/>
</dbReference>
<evidence type="ECO:0000256" key="7">
    <source>
        <dbReference type="ARBA" id="ARBA00022729"/>
    </source>
</evidence>
<evidence type="ECO:0000256" key="20">
    <source>
        <dbReference type="ARBA" id="ARBA00066686"/>
    </source>
</evidence>
<evidence type="ECO:0000256" key="12">
    <source>
        <dbReference type="ARBA" id="ARBA00023002"/>
    </source>
</evidence>
<dbReference type="Proteomes" id="UP000078541">
    <property type="component" value="Unassembled WGS sequence"/>
</dbReference>
<dbReference type="InterPro" id="IPR036176">
    <property type="entry name" value="E2_sf"/>
</dbReference>
<sequence length="955" mass="108991">MIRNFYRVSSPIILRRSGTREKHAMVNVLTERVPFSKDFLFRQLFDPVSSTYTYLLADISDKEAILIDPVIEWADRDKTIVEDLGLKLKYALNTHMHADHITGTGRLKCLLPGCKSMISRSSGAKADVLLEPNDQVQFGRHKLRILPTPGHTEGCVTYVCDEQAIAFTGDALLIRGCGRTDFQGGSAAILYKSVHEKIFTLPRNYRLYPAHDYNGRTVTTVAEEKALNPRLSKSLEEFVQIMNNLNLPYPKMIGKTNPRRTREKERCHKRVGEEANALMIVSFLNTKVATLCEPGEVYLAQHMGEQGRWVSSTDKKSCMTDKLEILEYCKKAYPKRDITNIVESSHYVRVSGWCKPGRTKCKLSRWVKPYRCLEGPFQSDALLVPEGCLFDHLHNQTKCWESHRWNSTAAETCRERNMNLRSFAMLLPCGISLFSGVEFVCCPKHLKENVKVKKPIDLPIPKSVDDDLDEDEDDIDDEDDLDGDAEDEENSDDLEDVLSNQPEEDESEEEYDDLDDYDTTTSRPSTTISTTEKAKQDATAMPLPVSTSTQQPSQPQGTPDPYLTHFDPRSEHQSYKQAQMRLEEVHKEKVTKVMKDWSDLEERYQDIRAHDPVAADAFKRWMTARFQETVAALEESGAAEKHQLSAMHQQRVQEAVKQRNEEAMSCYTAALNETPPNMHRIQKCLQKLLRALHKDRHHTIAHYKHLLDSSLEQAQREKPATLEHLAEIDRITNQSLLMLERYPDLSAKIGRLMDDYVLALRSKDETPGLLLAMTREAEAAILDKYQADVTSKQQEKEHQKQLERARKEQRKAERGELRTEQEQHEENDSAIDTKDIPQQSEQPAAVAAMHNEGVVRAAHSMTHDVSHSEPGYSVRREVYHRESRSVYFTLAFAGIALMAAAVVGVAVFKRRSARSPHSQGFIEVDQAATPEERHVANMQINGYENPTYKYFEVKE</sequence>
<comment type="caution">
    <text evidence="23">Lacks conserved residue(s) required for the propagation of feature annotation.</text>
</comment>
<dbReference type="SMART" id="SM00006">
    <property type="entry name" value="A4_EXTRA"/>
    <property type="match status" value="1"/>
</dbReference>
<dbReference type="InterPro" id="IPR015849">
    <property type="entry name" value="Amyloid_glyco_heparin-bd"/>
</dbReference>
<feature type="compositionally biased region" description="Low complexity" evidence="24">
    <location>
        <begin position="519"/>
        <end position="531"/>
    </location>
</feature>
<feature type="transmembrane region" description="Helical" evidence="25">
    <location>
        <begin position="886"/>
        <end position="908"/>
    </location>
</feature>
<evidence type="ECO:0000256" key="22">
    <source>
        <dbReference type="ARBA" id="ARBA00077964"/>
    </source>
</evidence>
<keyword evidence="13" id="KW-0408">Iron</keyword>
<evidence type="ECO:0000256" key="8">
    <source>
        <dbReference type="ARBA" id="ARBA00022946"/>
    </source>
</evidence>
<evidence type="ECO:0000256" key="17">
    <source>
        <dbReference type="ARBA" id="ARBA00023180"/>
    </source>
</evidence>
<dbReference type="Pfam" id="PF00753">
    <property type="entry name" value="Lactamase_B"/>
    <property type="match status" value="1"/>
</dbReference>
<feature type="domain" description="E1" evidence="26">
    <location>
        <begin position="282"/>
        <end position="444"/>
    </location>
</feature>
<keyword evidence="17" id="KW-0325">Glycoprotein</keyword>
<dbReference type="GO" id="GO:0005739">
    <property type="term" value="C:mitochondrion"/>
    <property type="evidence" value="ECO:0007669"/>
    <property type="project" value="UniProtKB-SubCell"/>
</dbReference>
<comment type="subunit">
    <text evidence="19">Homodimer. Monomer. Interacts with TST. May interact with RELA.</text>
</comment>
<dbReference type="InterPro" id="IPR019744">
    <property type="entry name" value="APP_CUBD_CS"/>
</dbReference>
<dbReference type="InterPro" id="IPR008154">
    <property type="entry name" value="Amyloid_glyco_extra"/>
</dbReference>
<dbReference type="PANTHER" id="PTHR23103:SF15">
    <property type="entry name" value="AMYLOID-BETA-LIKE PROTEIN"/>
    <property type="match status" value="1"/>
</dbReference>
<dbReference type="InterPro" id="IPR011178">
    <property type="entry name" value="Amyloid_glyco_Cu-bd"/>
</dbReference>
<evidence type="ECO:0000256" key="23">
    <source>
        <dbReference type="PROSITE-ProRule" id="PRU01217"/>
    </source>
</evidence>
<dbReference type="GO" id="GO:0008201">
    <property type="term" value="F:heparin binding"/>
    <property type="evidence" value="ECO:0007669"/>
    <property type="project" value="UniProtKB-UniRule"/>
</dbReference>
<dbReference type="InterPro" id="IPR044528">
    <property type="entry name" value="POD-like_MBL-fold"/>
</dbReference>
<keyword evidence="16 23" id="KW-1015">Disulfide bond</keyword>
<dbReference type="GO" id="GO:0043025">
    <property type="term" value="C:neuronal cell body"/>
    <property type="evidence" value="ECO:0007669"/>
    <property type="project" value="TreeGrafter"/>
</dbReference>
<comment type="cofactor">
    <cofactor evidence="1">
        <name>Fe(2+)</name>
        <dbReference type="ChEBI" id="CHEBI:29033"/>
    </cofactor>
</comment>
<evidence type="ECO:0000259" key="26">
    <source>
        <dbReference type="PROSITE" id="PS51869"/>
    </source>
</evidence>
<feature type="compositionally biased region" description="Low complexity" evidence="24">
    <location>
        <begin position="546"/>
        <end position="559"/>
    </location>
</feature>
<dbReference type="Gene3D" id="1.20.120.770">
    <property type="entry name" value="Amyloid precursor protein, E2 domain"/>
    <property type="match status" value="1"/>
</dbReference>
<evidence type="ECO:0000259" key="27">
    <source>
        <dbReference type="PROSITE" id="PS51870"/>
    </source>
</evidence>
<keyword evidence="5 25" id="KW-0812">Transmembrane</keyword>
<keyword evidence="11" id="KW-0007">Acetylation</keyword>
<feature type="disulfide bond" evidence="23">
    <location>
        <begin position="399"/>
        <end position="429"/>
    </location>
</feature>
<dbReference type="EMBL" id="KQ981979">
    <property type="protein sequence ID" value="KYN31271.1"/>
    <property type="molecule type" value="Genomic_DNA"/>
</dbReference>
<protein>
    <recommendedName>
        <fullName evidence="21">Persulfide dioxygenase ETHE1, mitochondrial</fullName>
        <ecNumber evidence="20">1.13.11.18</ecNumber>
    </recommendedName>
    <alternativeName>
        <fullName evidence="22">Sulfur dioxygenase ETHE1</fullName>
    </alternativeName>
</protein>
<evidence type="ECO:0000256" key="25">
    <source>
        <dbReference type="SAM" id="Phobius"/>
    </source>
</evidence>
<dbReference type="GO" id="GO:0050313">
    <property type="term" value="F:sulfur dioxygenase activity"/>
    <property type="evidence" value="ECO:0007669"/>
    <property type="project" value="UniProtKB-EC"/>
</dbReference>
<dbReference type="EC" id="1.13.11.18" evidence="20"/>
<evidence type="ECO:0000313" key="28">
    <source>
        <dbReference type="EMBL" id="KYN31271.1"/>
    </source>
</evidence>
<evidence type="ECO:0000256" key="6">
    <source>
        <dbReference type="ARBA" id="ARBA00022723"/>
    </source>
</evidence>
<keyword evidence="12" id="KW-0560">Oxidoreductase</keyword>
<dbReference type="Gene3D" id="3.90.570.10">
    <property type="entry name" value="Amyloidogenic glycoprotein, heparin-binding domain"/>
    <property type="match status" value="1"/>
</dbReference>
<dbReference type="STRING" id="34720.A0A195ESY7"/>
<evidence type="ECO:0000256" key="19">
    <source>
        <dbReference type="ARBA" id="ARBA00065219"/>
    </source>
</evidence>
<evidence type="ECO:0000256" key="10">
    <source>
        <dbReference type="ARBA" id="ARBA00022989"/>
    </source>
</evidence>
<feature type="disulfide bond" evidence="23">
    <location>
        <begin position="354"/>
        <end position="361"/>
    </location>
</feature>
<dbReference type="InterPro" id="IPR008155">
    <property type="entry name" value="Amyloid_glyco"/>
</dbReference>
<accession>A0A195ESY7</accession>
<keyword evidence="10 25" id="KW-1133">Transmembrane helix</keyword>
<feature type="disulfide bond" evidence="23">
    <location>
        <begin position="413"/>
        <end position="441"/>
    </location>
</feature>
<comment type="catalytic activity">
    <reaction evidence="18">
        <text>S-sulfanylglutathione + O2 + H2O = sulfite + glutathione + 2 H(+)</text>
        <dbReference type="Rhea" id="RHEA:12981"/>
        <dbReference type="ChEBI" id="CHEBI:15377"/>
        <dbReference type="ChEBI" id="CHEBI:15378"/>
        <dbReference type="ChEBI" id="CHEBI:15379"/>
        <dbReference type="ChEBI" id="CHEBI:17359"/>
        <dbReference type="ChEBI" id="CHEBI:57925"/>
        <dbReference type="ChEBI" id="CHEBI:58905"/>
        <dbReference type="EC" id="1.13.11.18"/>
    </reaction>
</comment>
<keyword evidence="8" id="KW-0809">Transit peptide</keyword>
<dbReference type="InterPro" id="IPR036866">
    <property type="entry name" value="RibonucZ/Hydroxyglut_hydro"/>
</dbReference>
<evidence type="ECO:0000256" key="16">
    <source>
        <dbReference type="ARBA" id="ARBA00023157"/>
    </source>
</evidence>
<dbReference type="SUPFAM" id="SSF89811">
    <property type="entry name" value="Amyloid beta a4 protein copper binding domain (domain 2)"/>
    <property type="match status" value="1"/>
</dbReference>
<organism evidence="28 29">
    <name type="scientific">Trachymyrmex septentrionalis</name>
    <dbReference type="NCBI Taxonomy" id="34720"/>
    <lineage>
        <taxon>Eukaryota</taxon>
        <taxon>Metazoa</taxon>
        <taxon>Ecdysozoa</taxon>
        <taxon>Arthropoda</taxon>
        <taxon>Hexapoda</taxon>
        <taxon>Insecta</taxon>
        <taxon>Pterygota</taxon>
        <taxon>Neoptera</taxon>
        <taxon>Endopterygota</taxon>
        <taxon>Hymenoptera</taxon>
        <taxon>Apocrita</taxon>
        <taxon>Aculeata</taxon>
        <taxon>Formicoidea</taxon>
        <taxon>Formicidae</taxon>
        <taxon>Myrmicinae</taxon>
        <taxon>Trachymyrmex</taxon>
    </lineage>
</organism>
<dbReference type="GO" id="GO:0016020">
    <property type="term" value="C:membrane"/>
    <property type="evidence" value="ECO:0007669"/>
    <property type="project" value="UniProtKB-SubCell"/>
</dbReference>
<dbReference type="GO" id="GO:0046914">
    <property type="term" value="F:transition metal ion binding"/>
    <property type="evidence" value="ECO:0007669"/>
    <property type="project" value="InterPro"/>
</dbReference>
<dbReference type="Gene3D" id="3.60.15.10">
    <property type="entry name" value="Ribonuclease Z/Hydroxyacylglutathione hydrolase-like"/>
    <property type="match status" value="1"/>
</dbReference>
<dbReference type="Gene3D" id="3.30.1490.140">
    <property type="entry name" value="Amyloidogenic glycoprotein, copper-binding domain"/>
    <property type="match status" value="1"/>
</dbReference>
<dbReference type="InterPro" id="IPR036669">
    <property type="entry name" value="Amyloid_Cu-bd_sf"/>
</dbReference>
<dbReference type="AlphaFoldDB" id="A0A195ESY7"/>
<gene>
    <name evidence="28" type="ORF">ALC56_14152</name>
</gene>
<evidence type="ECO:0000256" key="3">
    <source>
        <dbReference type="ARBA" id="ARBA00004479"/>
    </source>
</evidence>
<evidence type="ECO:0000256" key="2">
    <source>
        <dbReference type="ARBA" id="ARBA00004173"/>
    </source>
</evidence>
<dbReference type="InterPro" id="IPR001279">
    <property type="entry name" value="Metallo-B-lactamas"/>
</dbReference>
<feature type="domain" description="E2" evidence="27">
    <location>
        <begin position="558"/>
        <end position="756"/>
    </location>
</feature>
<dbReference type="SUPFAM" id="SSF56281">
    <property type="entry name" value="Metallo-hydrolase/oxidoreductase"/>
    <property type="match status" value="1"/>
</dbReference>
<evidence type="ECO:0000313" key="29">
    <source>
        <dbReference type="Proteomes" id="UP000078541"/>
    </source>
</evidence>
<dbReference type="CDD" id="cd07724">
    <property type="entry name" value="POD-like_MBL-fold"/>
    <property type="match status" value="1"/>
</dbReference>
<evidence type="ECO:0000256" key="9">
    <source>
        <dbReference type="ARBA" id="ARBA00022964"/>
    </source>
</evidence>
<feature type="region of interest" description="CuBD subdomain" evidence="23">
    <location>
        <begin position="386"/>
        <end position="444"/>
    </location>
</feature>
<evidence type="ECO:0000256" key="24">
    <source>
        <dbReference type="SAM" id="MobiDB-lite"/>
    </source>
</evidence>